<evidence type="ECO:0000256" key="1">
    <source>
        <dbReference type="SAM" id="MobiDB-lite"/>
    </source>
</evidence>
<accession>A0A1X1YAX9</accession>
<sequence length="145" mass="16027">MTVSSRSTDGLRASAEKRRQEARAKIKKALREMKKKGLTINPNAVARHADVARKTIYNHRDLLNEVRAAQTAPRPTPTPLQAPTSGETSITTALRDQLRAQKARYETDTAALKSTIKQLQGELAATHGELHRLRNTSGQPRRGTP</sequence>
<feature type="compositionally biased region" description="Basic and acidic residues" evidence="1">
    <location>
        <begin position="14"/>
        <end position="24"/>
    </location>
</feature>
<dbReference type="AlphaFoldDB" id="A0A1X1YAX9"/>
<gene>
    <name evidence="2" type="ORF">AWC14_01325</name>
</gene>
<feature type="region of interest" description="Disordered" evidence="1">
    <location>
        <begin position="1"/>
        <end position="24"/>
    </location>
</feature>
<comment type="caution">
    <text evidence="2">The sequence shown here is derived from an EMBL/GenBank/DDBJ whole genome shotgun (WGS) entry which is preliminary data.</text>
</comment>
<dbReference type="OrthoDB" id="4639423at2"/>
<protein>
    <submittedName>
        <fullName evidence="2">Transposase</fullName>
    </submittedName>
</protein>
<dbReference type="EMBL" id="LQPE01000035">
    <property type="protein sequence ID" value="ORW08174.1"/>
    <property type="molecule type" value="Genomic_DNA"/>
</dbReference>
<dbReference type="Proteomes" id="UP000193487">
    <property type="component" value="Unassembled WGS sequence"/>
</dbReference>
<feature type="region of interest" description="Disordered" evidence="1">
    <location>
        <begin position="68"/>
        <end position="88"/>
    </location>
</feature>
<evidence type="ECO:0000313" key="2">
    <source>
        <dbReference type="EMBL" id="ORW08174.1"/>
    </source>
</evidence>
<evidence type="ECO:0000313" key="3">
    <source>
        <dbReference type="Proteomes" id="UP000193487"/>
    </source>
</evidence>
<reference evidence="2 3" key="1">
    <citation type="submission" date="2016-01" db="EMBL/GenBank/DDBJ databases">
        <title>The new phylogeny of the genus Mycobacterium.</title>
        <authorList>
            <person name="Tarcisio F."/>
            <person name="Conor M."/>
            <person name="Antonella G."/>
            <person name="Elisabetta G."/>
            <person name="Giulia F.S."/>
            <person name="Sara T."/>
            <person name="Anna F."/>
            <person name="Clotilde B."/>
            <person name="Roberto B."/>
            <person name="Veronica D.S."/>
            <person name="Fabio R."/>
            <person name="Monica P."/>
            <person name="Olivier J."/>
            <person name="Enrico T."/>
            <person name="Nicola S."/>
        </authorList>
    </citation>
    <scope>NUCLEOTIDE SEQUENCE [LARGE SCALE GENOMIC DNA]</scope>
    <source>
        <strain evidence="2 3">DSM 45166</strain>
    </source>
</reference>
<proteinExistence type="predicted"/>
<name>A0A1X1YAX9_9MYCO</name>
<organism evidence="2 3">
    <name type="scientific">Mycobacterium kyorinense</name>
    <dbReference type="NCBI Taxonomy" id="487514"/>
    <lineage>
        <taxon>Bacteria</taxon>
        <taxon>Bacillati</taxon>
        <taxon>Actinomycetota</taxon>
        <taxon>Actinomycetes</taxon>
        <taxon>Mycobacteriales</taxon>
        <taxon>Mycobacteriaceae</taxon>
        <taxon>Mycobacterium</taxon>
    </lineage>
</organism>
<keyword evidence="3" id="KW-1185">Reference proteome</keyword>
<feature type="region of interest" description="Disordered" evidence="1">
    <location>
        <begin position="125"/>
        <end position="145"/>
    </location>
</feature>
<dbReference type="RefSeq" id="WP_085241038.1">
    <property type="nucleotide sequence ID" value="NZ_LQPE01000035.1"/>
</dbReference>